<keyword evidence="2" id="KW-1185">Reference proteome</keyword>
<name>A0A812PJ62_SYMPI</name>
<accession>A0A812PJ62</accession>
<proteinExistence type="predicted"/>
<sequence length="451" mass="50350">MQGDAVSLCCPGGYRLGRSTDDNYDKAKRRKVRQGSLEDVLASQHLPPGPASLHELLCFPEDMLARVFADGKFKSSVMRLLEGGIIETSDYSGVSAAREATRLLLQAILAHTGQEIPCRVRRMCDVDKTSQHVLLHLSRTQDSGEACVFPDIRQQLHLSAQKFLESCAPAPGASSLERMQCYEEMSQWLDENGSWAVCQDHRTHCLQHGQDCVVNARRDDDKVLIINEELVWVGPNTTEEIQRQFDCLFAKRCVVSGQLFFQADDASIEEWAKARARKRMRVRSSQDLVGPGLWQDVLTPAQLQRINNYRTLQLHRASLDDGCFIVDADHWAHSPGPSSGPHFPTLLRHGTIVDLGSGKVAMADDRWLSLGFNVRRDLGSPFSHWPAHGCVKDLSDRTQHSLSGNSQSLPAIVAWQLYVFANVVRREIPQVEGALLRPSSNEFADGKDDDD</sequence>
<evidence type="ECO:0000313" key="1">
    <source>
        <dbReference type="EMBL" id="CAE7353392.1"/>
    </source>
</evidence>
<dbReference type="AlphaFoldDB" id="A0A812PJ62"/>
<dbReference type="PROSITE" id="PS50007">
    <property type="entry name" value="PIPLC_X_DOMAIN"/>
    <property type="match status" value="1"/>
</dbReference>
<comment type="caution">
    <text evidence="1">The sequence shown here is derived from an EMBL/GenBank/DDBJ whole genome shotgun (WGS) entry which is preliminary data.</text>
</comment>
<dbReference type="EMBL" id="CAJNIZ010013720">
    <property type="protein sequence ID" value="CAE7353392.1"/>
    <property type="molecule type" value="Genomic_DNA"/>
</dbReference>
<feature type="non-terminal residue" evidence="1">
    <location>
        <position position="451"/>
    </location>
</feature>
<reference evidence="1" key="1">
    <citation type="submission" date="2021-02" db="EMBL/GenBank/DDBJ databases">
        <authorList>
            <person name="Dougan E. K."/>
            <person name="Rhodes N."/>
            <person name="Thang M."/>
            <person name="Chan C."/>
        </authorList>
    </citation>
    <scope>NUCLEOTIDE SEQUENCE</scope>
</reference>
<dbReference type="OrthoDB" id="444313at2759"/>
<organism evidence="1 2">
    <name type="scientific">Symbiodinium pilosum</name>
    <name type="common">Dinoflagellate</name>
    <dbReference type="NCBI Taxonomy" id="2952"/>
    <lineage>
        <taxon>Eukaryota</taxon>
        <taxon>Sar</taxon>
        <taxon>Alveolata</taxon>
        <taxon>Dinophyceae</taxon>
        <taxon>Suessiales</taxon>
        <taxon>Symbiodiniaceae</taxon>
        <taxon>Symbiodinium</taxon>
    </lineage>
</organism>
<protein>
    <submittedName>
        <fullName evidence="1">Uncharacterized protein</fullName>
    </submittedName>
</protein>
<dbReference type="Proteomes" id="UP000649617">
    <property type="component" value="Unassembled WGS sequence"/>
</dbReference>
<evidence type="ECO:0000313" key="2">
    <source>
        <dbReference type="Proteomes" id="UP000649617"/>
    </source>
</evidence>
<gene>
    <name evidence="1" type="ORF">SPIL2461_LOCUS8390</name>
</gene>